<dbReference type="PANTHER" id="PTHR45527:SF1">
    <property type="entry name" value="FATTY ACID SYNTHASE"/>
    <property type="match status" value="1"/>
</dbReference>
<organism evidence="2 3">
    <name type="scientific">Endocarpon pusillum</name>
    <dbReference type="NCBI Taxonomy" id="364733"/>
    <lineage>
        <taxon>Eukaryota</taxon>
        <taxon>Fungi</taxon>
        <taxon>Dikarya</taxon>
        <taxon>Ascomycota</taxon>
        <taxon>Pezizomycotina</taxon>
        <taxon>Eurotiomycetes</taxon>
        <taxon>Chaetothyriomycetidae</taxon>
        <taxon>Verrucariales</taxon>
        <taxon>Verrucariaceae</taxon>
        <taxon>Endocarpon</taxon>
    </lineage>
</organism>
<dbReference type="GO" id="GO:0005737">
    <property type="term" value="C:cytoplasm"/>
    <property type="evidence" value="ECO:0007669"/>
    <property type="project" value="TreeGrafter"/>
</dbReference>
<dbReference type="Proteomes" id="UP000606974">
    <property type="component" value="Unassembled WGS sequence"/>
</dbReference>
<dbReference type="InterPro" id="IPR001242">
    <property type="entry name" value="Condensation_dom"/>
</dbReference>
<dbReference type="OrthoDB" id="4761204at2759"/>
<gene>
    <name evidence="2" type="ORF">GJ744_001475</name>
</gene>
<keyword evidence="3" id="KW-1185">Reference proteome</keyword>
<dbReference type="EMBL" id="JAACFV010000120">
    <property type="protein sequence ID" value="KAF7505021.1"/>
    <property type="molecule type" value="Genomic_DNA"/>
</dbReference>
<evidence type="ECO:0000313" key="3">
    <source>
        <dbReference type="Proteomes" id="UP000606974"/>
    </source>
</evidence>
<evidence type="ECO:0000313" key="2">
    <source>
        <dbReference type="EMBL" id="KAF7505021.1"/>
    </source>
</evidence>
<dbReference type="PANTHER" id="PTHR45527">
    <property type="entry name" value="NONRIBOSOMAL PEPTIDE SYNTHETASE"/>
    <property type="match status" value="1"/>
</dbReference>
<feature type="domain" description="Condensation" evidence="1">
    <location>
        <begin position="41"/>
        <end position="204"/>
    </location>
</feature>
<dbReference type="GO" id="GO:0043041">
    <property type="term" value="P:amino acid activation for nonribosomal peptide biosynthetic process"/>
    <property type="evidence" value="ECO:0007669"/>
    <property type="project" value="TreeGrafter"/>
</dbReference>
<evidence type="ECO:0000259" key="1">
    <source>
        <dbReference type="Pfam" id="PF00668"/>
    </source>
</evidence>
<dbReference type="AlphaFoldDB" id="A0A8H7ADB5"/>
<dbReference type="Gene3D" id="3.30.559.30">
    <property type="entry name" value="Nonribosomal peptide synthetase, condensation domain"/>
    <property type="match status" value="1"/>
</dbReference>
<dbReference type="GO" id="GO:0003824">
    <property type="term" value="F:catalytic activity"/>
    <property type="evidence" value="ECO:0007669"/>
    <property type="project" value="InterPro"/>
</dbReference>
<dbReference type="Pfam" id="PF00668">
    <property type="entry name" value="Condensation"/>
    <property type="match status" value="1"/>
</dbReference>
<dbReference type="GO" id="GO:0044550">
    <property type="term" value="P:secondary metabolite biosynthetic process"/>
    <property type="evidence" value="ECO:0007669"/>
    <property type="project" value="TreeGrafter"/>
</dbReference>
<accession>A0A8H7ADB5</accession>
<dbReference type="GO" id="GO:0031177">
    <property type="term" value="F:phosphopantetheine binding"/>
    <property type="evidence" value="ECO:0007669"/>
    <property type="project" value="TreeGrafter"/>
</dbReference>
<sequence length="240" mass="26520">MLSNASESRAIRWFHADTDGYLGGRMLNGNAPPPLMSFSAYMQTVKDQRRPSAPFWQNLLAGAALTRLSFDEPRQSFIQDVHTVEIDASHGEFSAANTFFAIAALAISKLPGRSDITVGMVVSGRAVFLHQLEIAGPCVNWISLRVQFDGGMKFNDLVQSIHDQRIAGLAFEASRMSDIAKASNRWAPTDRFGFTLQFQNIDESPSVQIDGTQAQIEIVNSPIVYFDPTIFIYAMPQGDQ</sequence>
<reference evidence="2" key="1">
    <citation type="submission" date="2020-02" db="EMBL/GenBank/DDBJ databases">
        <authorList>
            <person name="Palmer J.M."/>
        </authorList>
    </citation>
    <scope>NUCLEOTIDE SEQUENCE</scope>
    <source>
        <strain evidence="2">EPUS1.4</strain>
        <tissue evidence="2">Thallus</tissue>
    </source>
</reference>
<dbReference type="SUPFAM" id="SSF52777">
    <property type="entry name" value="CoA-dependent acyltransferases"/>
    <property type="match status" value="1"/>
</dbReference>
<protein>
    <recommendedName>
        <fullName evidence="1">Condensation domain-containing protein</fullName>
    </recommendedName>
</protein>
<comment type="caution">
    <text evidence="2">The sequence shown here is derived from an EMBL/GenBank/DDBJ whole genome shotgun (WGS) entry which is preliminary data.</text>
</comment>
<proteinExistence type="predicted"/>
<name>A0A8H7ADB5_9EURO</name>